<feature type="compositionally biased region" description="Polar residues" evidence="7">
    <location>
        <begin position="445"/>
        <end position="458"/>
    </location>
</feature>
<comment type="catalytic activity">
    <reaction evidence="1">
        <text>ATP + protein L-histidine = ADP + protein N-phospho-L-histidine.</text>
        <dbReference type="EC" id="2.7.13.3"/>
    </reaction>
</comment>
<keyword evidence="8" id="KW-0472">Membrane</keyword>
<protein>
    <recommendedName>
        <fullName evidence="2">histidine kinase</fullName>
        <ecNumber evidence="2">2.7.13.3</ecNumber>
    </recommendedName>
</protein>
<evidence type="ECO:0000256" key="1">
    <source>
        <dbReference type="ARBA" id="ARBA00000085"/>
    </source>
</evidence>
<feature type="transmembrane region" description="Helical" evidence="8">
    <location>
        <begin position="315"/>
        <end position="334"/>
    </location>
</feature>
<dbReference type="PANTHER" id="PTHR43047">
    <property type="entry name" value="TWO-COMPONENT HISTIDINE PROTEIN KINASE"/>
    <property type="match status" value="1"/>
</dbReference>
<gene>
    <name evidence="11" type="ORF">C9374_014545</name>
</gene>
<proteinExistence type="predicted"/>
<dbReference type="InterPro" id="IPR003661">
    <property type="entry name" value="HisK_dim/P_dom"/>
</dbReference>
<dbReference type="Gene3D" id="1.10.287.130">
    <property type="match status" value="1"/>
</dbReference>
<feature type="compositionally biased region" description="Low complexity" evidence="7">
    <location>
        <begin position="161"/>
        <end position="181"/>
    </location>
</feature>
<dbReference type="GeneID" id="68106998"/>
<feature type="compositionally biased region" description="Low complexity" evidence="7">
    <location>
        <begin position="1033"/>
        <end position="1048"/>
    </location>
</feature>
<dbReference type="CDD" id="cd00082">
    <property type="entry name" value="HisKA"/>
    <property type="match status" value="1"/>
</dbReference>
<evidence type="ECO:0000313" key="12">
    <source>
        <dbReference type="Proteomes" id="UP000816034"/>
    </source>
</evidence>
<feature type="compositionally biased region" description="Low complexity" evidence="7">
    <location>
        <begin position="1063"/>
        <end position="1096"/>
    </location>
</feature>
<dbReference type="InterPro" id="IPR003594">
    <property type="entry name" value="HATPase_dom"/>
</dbReference>
<evidence type="ECO:0000313" key="11">
    <source>
        <dbReference type="EMBL" id="KAG2389145.1"/>
    </source>
</evidence>
<feature type="transmembrane region" description="Helical" evidence="8">
    <location>
        <begin position="198"/>
        <end position="218"/>
    </location>
</feature>
<feature type="compositionally biased region" description="Polar residues" evidence="7">
    <location>
        <begin position="1304"/>
        <end position="1343"/>
    </location>
</feature>
<dbReference type="PRINTS" id="PR00344">
    <property type="entry name" value="BCTRLSENSOR"/>
</dbReference>
<dbReference type="SUPFAM" id="SSF52172">
    <property type="entry name" value="CheY-like"/>
    <property type="match status" value="1"/>
</dbReference>
<evidence type="ECO:0000256" key="5">
    <source>
        <dbReference type="ARBA" id="ARBA00022777"/>
    </source>
</evidence>
<feature type="domain" description="Response regulatory" evidence="10">
    <location>
        <begin position="1507"/>
        <end position="1658"/>
    </location>
</feature>
<evidence type="ECO:0000256" key="7">
    <source>
        <dbReference type="SAM" id="MobiDB-lite"/>
    </source>
</evidence>
<dbReference type="InterPro" id="IPR036097">
    <property type="entry name" value="HisK_dim/P_sf"/>
</dbReference>
<feature type="modified residue" description="4-aspartylphosphate" evidence="6">
    <location>
        <position position="1568"/>
    </location>
</feature>
<keyword evidence="3 6" id="KW-0597">Phosphoprotein</keyword>
<keyword evidence="5" id="KW-0418">Kinase</keyword>
<dbReference type="PROSITE" id="PS50109">
    <property type="entry name" value="HIS_KIN"/>
    <property type="match status" value="1"/>
</dbReference>
<evidence type="ECO:0000256" key="8">
    <source>
        <dbReference type="SAM" id="Phobius"/>
    </source>
</evidence>
<feature type="transmembrane region" description="Helical" evidence="8">
    <location>
        <begin position="34"/>
        <end position="52"/>
    </location>
</feature>
<feature type="compositionally biased region" description="Low complexity" evidence="7">
    <location>
        <begin position="722"/>
        <end position="735"/>
    </location>
</feature>
<dbReference type="Pfam" id="PF00512">
    <property type="entry name" value="HisKA"/>
    <property type="match status" value="1"/>
</dbReference>
<feature type="region of interest" description="Disordered" evidence="7">
    <location>
        <begin position="702"/>
        <end position="807"/>
    </location>
</feature>
<keyword evidence="8" id="KW-0812">Transmembrane</keyword>
<feature type="compositionally biased region" description="Gly residues" evidence="7">
    <location>
        <begin position="552"/>
        <end position="564"/>
    </location>
</feature>
<dbReference type="EC" id="2.7.13.3" evidence="2"/>
<keyword evidence="8" id="KW-1133">Transmembrane helix</keyword>
<feature type="region of interest" description="Disordered" evidence="7">
    <location>
        <begin position="615"/>
        <end position="647"/>
    </location>
</feature>
<dbReference type="InterPro" id="IPR036890">
    <property type="entry name" value="HATPase_C_sf"/>
</dbReference>
<dbReference type="RefSeq" id="XP_044553137.1">
    <property type="nucleotide sequence ID" value="XM_044690544.1"/>
</dbReference>
<dbReference type="GO" id="GO:0009927">
    <property type="term" value="F:histidine phosphotransfer kinase activity"/>
    <property type="evidence" value="ECO:0007669"/>
    <property type="project" value="TreeGrafter"/>
</dbReference>
<evidence type="ECO:0000256" key="3">
    <source>
        <dbReference type="ARBA" id="ARBA00022553"/>
    </source>
</evidence>
<evidence type="ECO:0000256" key="4">
    <source>
        <dbReference type="ARBA" id="ARBA00022679"/>
    </source>
</evidence>
<reference evidence="11 12" key="1">
    <citation type="journal article" date="2018" name="BMC Genomics">
        <title>The genome of Naegleria lovaniensis, the basis for a comparative approach to unravel pathogenicity factors of the human pathogenic amoeba N. fowleri.</title>
        <authorList>
            <person name="Liechti N."/>
            <person name="Schurch N."/>
            <person name="Bruggmann R."/>
            <person name="Wittwer M."/>
        </authorList>
    </citation>
    <scope>NUCLEOTIDE SEQUENCE [LARGE SCALE GENOMIC DNA]</scope>
    <source>
        <strain evidence="11 12">ATCC 30569</strain>
    </source>
</reference>
<dbReference type="Gene3D" id="3.40.50.2300">
    <property type="match status" value="1"/>
</dbReference>
<feature type="region of interest" description="Disordered" evidence="7">
    <location>
        <begin position="1257"/>
        <end position="1343"/>
    </location>
</feature>
<dbReference type="Pfam" id="PF00072">
    <property type="entry name" value="Response_reg"/>
    <property type="match status" value="1"/>
</dbReference>
<feature type="region of interest" description="Disordered" evidence="7">
    <location>
        <begin position="480"/>
        <end position="513"/>
    </location>
</feature>
<feature type="region of interest" description="Disordered" evidence="7">
    <location>
        <begin position="408"/>
        <end position="459"/>
    </location>
</feature>
<keyword evidence="12" id="KW-1185">Reference proteome</keyword>
<dbReference type="SUPFAM" id="SSF47384">
    <property type="entry name" value="Homodimeric domain of signal transducing histidine kinase"/>
    <property type="match status" value="1"/>
</dbReference>
<evidence type="ECO:0000256" key="6">
    <source>
        <dbReference type="PROSITE-ProRule" id="PRU00169"/>
    </source>
</evidence>
<feature type="compositionally biased region" description="Low complexity" evidence="7">
    <location>
        <begin position="702"/>
        <end position="714"/>
    </location>
</feature>
<dbReference type="EMBL" id="PYSW02000008">
    <property type="protein sequence ID" value="KAG2389145.1"/>
    <property type="molecule type" value="Genomic_DNA"/>
</dbReference>
<dbReference type="SMART" id="SM00388">
    <property type="entry name" value="HisKA"/>
    <property type="match status" value="1"/>
</dbReference>
<dbReference type="CDD" id="cd17546">
    <property type="entry name" value="REC_hyHK_CKI1_RcsC-like"/>
    <property type="match status" value="1"/>
</dbReference>
<evidence type="ECO:0000256" key="2">
    <source>
        <dbReference type="ARBA" id="ARBA00012438"/>
    </source>
</evidence>
<dbReference type="InterPro" id="IPR004358">
    <property type="entry name" value="Sig_transdc_His_kin-like_C"/>
</dbReference>
<feature type="compositionally biased region" description="Low complexity" evidence="7">
    <location>
        <begin position="633"/>
        <end position="646"/>
    </location>
</feature>
<dbReference type="GO" id="GO:0005886">
    <property type="term" value="C:plasma membrane"/>
    <property type="evidence" value="ECO:0007669"/>
    <property type="project" value="TreeGrafter"/>
</dbReference>
<dbReference type="PANTHER" id="PTHR43047:SF72">
    <property type="entry name" value="OSMOSENSING HISTIDINE PROTEIN KINASE SLN1"/>
    <property type="match status" value="1"/>
</dbReference>
<feature type="domain" description="Histidine kinase" evidence="9">
    <location>
        <begin position="1112"/>
        <end position="1452"/>
    </location>
</feature>
<feature type="compositionally biased region" description="Low complexity" evidence="7">
    <location>
        <begin position="480"/>
        <end position="509"/>
    </location>
</feature>
<organism evidence="11 12">
    <name type="scientific">Naegleria lovaniensis</name>
    <name type="common">Amoeba</name>
    <dbReference type="NCBI Taxonomy" id="51637"/>
    <lineage>
        <taxon>Eukaryota</taxon>
        <taxon>Discoba</taxon>
        <taxon>Heterolobosea</taxon>
        <taxon>Tetramitia</taxon>
        <taxon>Eutetramitia</taxon>
        <taxon>Vahlkampfiidae</taxon>
        <taxon>Naegleria</taxon>
    </lineage>
</organism>
<dbReference type="SMART" id="SM00448">
    <property type="entry name" value="REC"/>
    <property type="match status" value="1"/>
</dbReference>
<name>A0AA88GY28_NAELO</name>
<dbReference type="InterPro" id="IPR005467">
    <property type="entry name" value="His_kinase_dom"/>
</dbReference>
<feature type="compositionally biased region" description="Low complexity" evidence="7">
    <location>
        <begin position="1273"/>
        <end position="1303"/>
    </location>
</feature>
<feature type="region of interest" description="Disordered" evidence="7">
    <location>
        <begin position="528"/>
        <end position="584"/>
    </location>
</feature>
<dbReference type="Gene3D" id="3.30.565.10">
    <property type="entry name" value="Histidine kinase-like ATPase, C-terminal domain"/>
    <property type="match status" value="1"/>
</dbReference>
<feature type="region of interest" description="Disordered" evidence="7">
    <location>
        <begin position="1028"/>
        <end position="1096"/>
    </location>
</feature>
<feature type="compositionally biased region" description="Low complexity" evidence="7">
    <location>
        <begin position="616"/>
        <end position="625"/>
    </location>
</feature>
<dbReference type="Pfam" id="PF02518">
    <property type="entry name" value="HATPase_c"/>
    <property type="match status" value="1"/>
</dbReference>
<dbReference type="InterPro" id="IPR011006">
    <property type="entry name" value="CheY-like_superfamily"/>
</dbReference>
<evidence type="ECO:0000259" key="10">
    <source>
        <dbReference type="PROSITE" id="PS50110"/>
    </source>
</evidence>
<feature type="region of interest" description="Disordered" evidence="7">
    <location>
        <begin position="143"/>
        <end position="181"/>
    </location>
</feature>
<feature type="compositionally biased region" description="Low complexity" evidence="7">
    <location>
        <begin position="750"/>
        <end position="802"/>
    </location>
</feature>
<keyword evidence="4" id="KW-0808">Transferase</keyword>
<dbReference type="PROSITE" id="PS50110">
    <property type="entry name" value="RESPONSE_REGULATORY"/>
    <property type="match status" value="1"/>
</dbReference>
<accession>A0AA88GY28</accession>
<evidence type="ECO:0000259" key="9">
    <source>
        <dbReference type="PROSITE" id="PS50109"/>
    </source>
</evidence>
<dbReference type="SMART" id="SM00387">
    <property type="entry name" value="HATPase_c"/>
    <property type="match status" value="1"/>
</dbReference>
<comment type="caution">
    <text evidence="11">The sequence shown here is derived from an EMBL/GenBank/DDBJ whole genome shotgun (WGS) entry which is preliminary data.</text>
</comment>
<sequence>MNASGSMSAQPPHMSPTEYTINIRSFFLQKRDRIVFLTLVIITLTLLMPMYHDYYMYYNENNLHHHHLMEHSKAVLSPLTAHGMGDDASLFIEEEPSRRAAHRPHLNNVGQQPTAFVSMHVEEALRRELSPPAQLCAMNTYDKNQQQGTIEREDDSSTEPTTTQPSTTTTTTTATNTNNNNTTTTIFLSMTQIIQRLLIKYTIKLFLYIFLLGAYWKFHNVMNFIFRNITTSNTTRLPNPSMYISFLRKISLSPHTILLLSEITRCAGSTLWVMCVHLVLGKHAPAYLWILVYACLGSVAMEMSQTGSSTSTHTTTYIAMSFMVSGDLFIMIYFLDYTLGYCLCVAVSILIIQVMTIELIDFMRNHSIAFVQQREVESLKHMTNLYKNLYMSAPDTFISCVYCPQTDENDDENDDENECMTNEGRSSSTMKSQDEMGRHHLYHNDPNSSGVGSDQDWNQQPPLQQQLANIPSRESLLLRRVSSSSDPNSSGKGASTCSSRSNMSSNSSSEEALDAVLNHEEEAAYARNDMNETTSTNKCHHRSTPTKNTKYRGGGGGGGGGGDQGSSLNKRSVHNRAKSSSSLYDDPYQCLKHFKVIQYNHAACDMLGYQSDPVSTNNNNTNNNNSKSPITTGGNSSSNSGENPSGVTESLTLADLILNPNEHSSEELKSAVLGGNDATIHELQLKSMTKLRNILFDIMDGSPHSSSPSVSSQSDVIEQDESMTMTTTGSSSSVFSGGGGHGNNSQRNRTYSTASLNTTTSSTTTSTTTNTNPNTTTTHTRGEPTATTNTTTTTATTTTTTTLHHSSTSSQYSHDRIIPLFILGKNGSIMTCSLSVSRIVLYDTSNALSSSPHKSSQSNNNSLTEQVYPVYYNMILHDLTQKYKLLDELNIEKEKAVQANNAKSQFLAQMSHELRTPLHGIIGLTDVLLQSPTIAPPPLSSSSSSTNTMNSNNNNINNNINNNNNTTTTTTTPLINHSASTPNMTTSTNNNGMSFISPPGTSIVIQPSCVQTSSTQLSTTSMNIMTGVNDGNTLTTTPSTTTTTTTNTAEKSLIPSRSSTSKLPSPHTTTITTATTTATTTTSPPSTTLNGTTTATSTTSMNTLTCSNNGSLIVSKKSSSLSPIEYYYNQQAQQQQQYTQFINTIQTIKYSGNILLGLINDLLDICKIESSKIQLECKTFNLRRALKQIHCGIFQHQAQQKNLNFTIDINPNVPTYVVGDENRLVQILINLVYNAIKFTDQGSVSLSVEKEESLKTLQEGNTLAPENDVSMMNSGTVTTSTTTTTTGTTNNTFTTTTNGTSGSMVSPETTTLSTENIEISSSEQQHSMSNASPNVQESSQNVPQSCTLQALGSSNTPQYYTIKFKVTDTGIGISPNDLCKLFRPFSQLHSSSGSTSCPGSTHKTLKMKKVNEGTGLGLYICKQLVELMGGELNVKSEEGKGSCFYFSVKLGIDESSNTPKDLTLQQHSSVHLTSTPEHMVEAPSSPMSTNDVLNIPQLSKDVLSKLNILIVEDNSINRIVLINMLKKLGCQNIDTAKDGVEGCELYTLSTSQKDNTGSSKYYDIAFIDIYMPRMNGYGVVQHILESESKEAASKTTSLVRSPQVQPEEQPHRHHTILVALTANGFEETRNHCLSNGFDVFMSKPFSMSEFSQCLAECVRLIEKYNG</sequence>
<feature type="transmembrane region" description="Helical" evidence="8">
    <location>
        <begin position="340"/>
        <end position="360"/>
    </location>
</feature>
<dbReference type="SUPFAM" id="SSF55874">
    <property type="entry name" value="ATPase domain of HSP90 chaperone/DNA topoisomerase II/histidine kinase"/>
    <property type="match status" value="2"/>
</dbReference>
<dbReference type="GO" id="GO:0000155">
    <property type="term" value="F:phosphorelay sensor kinase activity"/>
    <property type="evidence" value="ECO:0007669"/>
    <property type="project" value="InterPro"/>
</dbReference>
<dbReference type="Proteomes" id="UP000816034">
    <property type="component" value="Unassembled WGS sequence"/>
</dbReference>
<feature type="compositionally biased region" description="Polar residues" evidence="7">
    <location>
        <begin position="419"/>
        <end position="431"/>
    </location>
</feature>
<dbReference type="InterPro" id="IPR001789">
    <property type="entry name" value="Sig_transdc_resp-reg_receiver"/>
</dbReference>
<feature type="compositionally biased region" description="Acidic residues" evidence="7">
    <location>
        <begin position="408"/>
        <end position="418"/>
    </location>
</feature>